<feature type="compositionally biased region" description="Gly residues" evidence="4">
    <location>
        <begin position="55"/>
        <end position="73"/>
    </location>
</feature>
<evidence type="ECO:0000259" key="6">
    <source>
        <dbReference type="PROSITE" id="PS51914"/>
    </source>
</evidence>
<dbReference type="InterPro" id="IPR009011">
    <property type="entry name" value="Man6P_isomerase_rcpt-bd_dom_sf"/>
</dbReference>
<dbReference type="AlphaFoldDB" id="A0A0D2X326"/>
<feature type="compositionally biased region" description="Low complexity" evidence="4">
    <location>
        <begin position="381"/>
        <end position="408"/>
    </location>
</feature>
<dbReference type="PANTHER" id="PTHR12630">
    <property type="entry name" value="N-LINKED OLIGOSACCHARIDE PROCESSING"/>
    <property type="match status" value="1"/>
</dbReference>
<dbReference type="InterPro" id="IPR044865">
    <property type="entry name" value="MRH_dom"/>
</dbReference>
<feature type="chain" id="PRO_5002254841" evidence="5">
    <location>
        <begin position="28"/>
        <end position="421"/>
    </location>
</feature>
<dbReference type="EMBL" id="KE346365">
    <property type="protein sequence ID" value="KJE93574.1"/>
    <property type="molecule type" value="Genomic_DNA"/>
</dbReference>
<feature type="coiled-coil region" evidence="3">
    <location>
        <begin position="289"/>
        <end position="323"/>
    </location>
</feature>
<dbReference type="PhylomeDB" id="A0A0D2X326"/>
<keyword evidence="1 5" id="KW-0732">Signal</keyword>
<keyword evidence="3" id="KW-0175">Coiled coil</keyword>
<evidence type="ECO:0000313" key="8">
    <source>
        <dbReference type="Proteomes" id="UP000008743"/>
    </source>
</evidence>
<dbReference type="PROSITE" id="PS51914">
    <property type="entry name" value="MRH"/>
    <property type="match status" value="1"/>
</dbReference>
<sequence length="421" mass="43601">MRRLAVLVALAVAAAAAIAVLPPPVTAADAGKVVMRVAADPVGQFGTAGSTGSSGSSGSGSGSGGSAGSGGGSSFNSGGSMFQNAGTPLSSSVDPEHPHGPPELLSLAGQCFSKQQSSYRYQFCPFANATQHEISSRWNPYNGILGVFARWMTANNQYAGQHLTHGDACARGESRQVRVFFACGHSNKLVDVSEPATCQYRMLFKTPLFCNVSMPVDSMLYECGLSSNATLPPALQEQFAALNRDFADGAKGLEKEKHALLNSTSLCHPFNVRRKPTKEETEQRYREECARAHTTSDALTKQVEELQAQVRALQALLNSTGAAQSTNSAALASLGQNEDSSSTIRRASSGNEPAAAAAAEKPAAAAPAAPAPAVDDRLDLPTDPSLSSSSSSGASAQSSSSGDQPPAAIRQPVADRDADNL</sequence>
<feature type="region of interest" description="Disordered" evidence="4">
    <location>
        <begin position="48"/>
        <end position="106"/>
    </location>
</feature>
<feature type="domain" description="MRH" evidence="6">
    <location>
        <begin position="109"/>
        <end position="212"/>
    </location>
</feature>
<reference evidence="8" key="1">
    <citation type="submission" date="2011-02" db="EMBL/GenBank/DDBJ databases">
        <title>The Genome Sequence of Capsaspora owczarzaki ATCC 30864.</title>
        <authorList>
            <person name="Russ C."/>
            <person name="Cuomo C."/>
            <person name="Burger G."/>
            <person name="Gray M.W."/>
            <person name="Holland P.W.H."/>
            <person name="King N."/>
            <person name="Lang F.B.F."/>
            <person name="Roger A.J."/>
            <person name="Ruiz-Trillo I."/>
            <person name="Young S.K."/>
            <person name="Zeng Q."/>
            <person name="Gargeya S."/>
            <person name="Alvarado L."/>
            <person name="Berlin A."/>
            <person name="Chapman S.B."/>
            <person name="Chen Z."/>
            <person name="Freedman E."/>
            <person name="Gellesch M."/>
            <person name="Goldberg J."/>
            <person name="Griggs A."/>
            <person name="Gujja S."/>
            <person name="Heilman E."/>
            <person name="Heiman D."/>
            <person name="Howarth C."/>
            <person name="Mehta T."/>
            <person name="Neiman D."/>
            <person name="Pearson M."/>
            <person name="Roberts A."/>
            <person name="Saif S."/>
            <person name="Shea T."/>
            <person name="Shenoy N."/>
            <person name="Sisk P."/>
            <person name="Stolte C."/>
            <person name="Sykes S."/>
            <person name="White J."/>
            <person name="Yandava C."/>
            <person name="Haas B."/>
            <person name="Nusbaum C."/>
            <person name="Birren B."/>
        </authorList>
    </citation>
    <scope>NUCLEOTIDE SEQUENCE</scope>
    <source>
        <strain evidence="8">ATCC 30864</strain>
    </source>
</reference>
<dbReference type="InterPro" id="IPR036607">
    <property type="entry name" value="PRKCSH"/>
</dbReference>
<dbReference type="Gene3D" id="2.70.130.10">
    <property type="entry name" value="Mannose-6-phosphate receptor binding domain"/>
    <property type="match status" value="1"/>
</dbReference>
<dbReference type="GO" id="GO:0005794">
    <property type="term" value="C:Golgi apparatus"/>
    <property type="evidence" value="ECO:0007669"/>
    <property type="project" value="TreeGrafter"/>
</dbReference>
<feature type="compositionally biased region" description="Polar residues" evidence="4">
    <location>
        <begin position="81"/>
        <end position="93"/>
    </location>
</feature>
<evidence type="ECO:0000256" key="4">
    <source>
        <dbReference type="SAM" id="MobiDB-lite"/>
    </source>
</evidence>
<dbReference type="GO" id="GO:0016740">
    <property type="term" value="F:transferase activity"/>
    <property type="evidence" value="ECO:0007669"/>
    <property type="project" value="UniProtKB-KW"/>
</dbReference>
<feature type="compositionally biased region" description="Polar residues" evidence="4">
    <location>
        <begin position="331"/>
        <end position="351"/>
    </location>
</feature>
<keyword evidence="8" id="KW-1185">Reference proteome</keyword>
<feature type="signal peptide" evidence="5">
    <location>
        <begin position="1"/>
        <end position="27"/>
    </location>
</feature>
<dbReference type="Pfam" id="PF13015">
    <property type="entry name" value="PRKCSH_1"/>
    <property type="match status" value="1"/>
</dbReference>
<dbReference type="OrthoDB" id="28322at2759"/>
<accession>A0A0D2X326</accession>
<dbReference type="InterPro" id="IPR039794">
    <property type="entry name" value="Gtb1-like"/>
</dbReference>
<dbReference type="RefSeq" id="XP_004348169.2">
    <property type="nucleotide sequence ID" value="XM_004348119.2"/>
</dbReference>
<dbReference type="Proteomes" id="UP000008743">
    <property type="component" value="Unassembled WGS sequence"/>
</dbReference>
<evidence type="ECO:0000256" key="5">
    <source>
        <dbReference type="SAM" id="SignalP"/>
    </source>
</evidence>
<gene>
    <name evidence="7" type="ORF">CAOG_004341</name>
</gene>
<evidence type="ECO:0000256" key="2">
    <source>
        <dbReference type="ARBA" id="ARBA00023157"/>
    </source>
</evidence>
<evidence type="ECO:0000313" key="7">
    <source>
        <dbReference type="EMBL" id="KJE93574.1"/>
    </source>
</evidence>
<evidence type="ECO:0000256" key="1">
    <source>
        <dbReference type="ARBA" id="ARBA00022729"/>
    </source>
</evidence>
<evidence type="ECO:0000256" key="3">
    <source>
        <dbReference type="SAM" id="Coils"/>
    </source>
</evidence>
<feature type="compositionally biased region" description="Low complexity" evidence="4">
    <location>
        <begin position="353"/>
        <end position="373"/>
    </location>
</feature>
<organism evidence="7 8">
    <name type="scientific">Capsaspora owczarzaki (strain ATCC 30864)</name>
    <dbReference type="NCBI Taxonomy" id="595528"/>
    <lineage>
        <taxon>Eukaryota</taxon>
        <taxon>Filasterea</taxon>
        <taxon>Capsaspora</taxon>
    </lineage>
</organism>
<dbReference type="InParanoid" id="A0A0D2X326"/>
<dbReference type="SUPFAM" id="SSF50911">
    <property type="entry name" value="Mannose 6-phosphate receptor domain"/>
    <property type="match status" value="1"/>
</dbReference>
<keyword evidence="2" id="KW-1015">Disulfide bond</keyword>
<keyword evidence="7" id="KW-0808">Transferase</keyword>
<name>A0A0D2X326_CAPO3</name>
<protein>
    <submittedName>
        <fullName evidence="7">N-acetylglucosamine-1-phosphate transferase</fullName>
    </submittedName>
</protein>
<dbReference type="STRING" id="595528.A0A0D2X326"/>
<dbReference type="PANTHER" id="PTHR12630:SF6">
    <property type="entry name" value="N-ACETYLGLUCOSAMINE-1-PHOSPHOTRANSFERASE SUBUNIT GAMMA"/>
    <property type="match status" value="1"/>
</dbReference>
<feature type="region of interest" description="Disordered" evidence="4">
    <location>
        <begin position="331"/>
        <end position="421"/>
    </location>
</feature>
<proteinExistence type="predicted"/>